<evidence type="ECO:0000313" key="2">
    <source>
        <dbReference type="EMBL" id="KAA3485707.1"/>
    </source>
</evidence>
<reference evidence="3" key="1">
    <citation type="journal article" date="2019" name="Plant Biotechnol. J.">
        <title>Genome sequencing of the Australian wild diploid species Gossypium australe highlights disease resistance and delayed gland morphogenesis.</title>
        <authorList>
            <person name="Cai Y."/>
            <person name="Cai X."/>
            <person name="Wang Q."/>
            <person name="Wang P."/>
            <person name="Zhang Y."/>
            <person name="Cai C."/>
            <person name="Xu Y."/>
            <person name="Wang K."/>
            <person name="Zhou Z."/>
            <person name="Wang C."/>
            <person name="Geng S."/>
            <person name="Li B."/>
            <person name="Dong Q."/>
            <person name="Hou Y."/>
            <person name="Wang H."/>
            <person name="Ai P."/>
            <person name="Liu Z."/>
            <person name="Yi F."/>
            <person name="Sun M."/>
            <person name="An G."/>
            <person name="Cheng J."/>
            <person name="Zhang Y."/>
            <person name="Shi Q."/>
            <person name="Xie Y."/>
            <person name="Shi X."/>
            <person name="Chang Y."/>
            <person name="Huang F."/>
            <person name="Chen Y."/>
            <person name="Hong S."/>
            <person name="Mi L."/>
            <person name="Sun Q."/>
            <person name="Zhang L."/>
            <person name="Zhou B."/>
            <person name="Peng R."/>
            <person name="Zhang X."/>
            <person name="Liu F."/>
        </authorList>
    </citation>
    <scope>NUCLEOTIDE SEQUENCE [LARGE SCALE GENOMIC DNA]</scope>
    <source>
        <strain evidence="3">cv. PA1801</strain>
    </source>
</reference>
<evidence type="ECO:0000259" key="1">
    <source>
        <dbReference type="Pfam" id="PF14244"/>
    </source>
</evidence>
<dbReference type="PANTHER" id="PTHR34222:SF33">
    <property type="entry name" value="RETROTRANSPOSON GAG DOMAIN-CONTAINING PROTEIN"/>
    <property type="match status" value="1"/>
</dbReference>
<organism evidence="2 3">
    <name type="scientific">Gossypium australe</name>
    <dbReference type="NCBI Taxonomy" id="47621"/>
    <lineage>
        <taxon>Eukaryota</taxon>
        <taxon>Viridiplantae</taxon>
        <taxon>Streptophyta</taxon>
        <taxon>Embryophyta</taxon>
        <taxon>Tracheophyta</taxon>
        <taxon>Spermatophyta</taxon>
        <taxon>Magnoliopsida</taxon>
        <taxon>eudicotyledons</taxon>
        <taxon>Gunneridae</taxon>
        <taxon>Pentapetalae</taxon>
        <taxon>rosids</taxon>
        <taxon>malvids</taxon>
        <taxon>Malvales</taxon>
        <taxon>Malvaceae</taxon>
        <taxon>Malvoideae</taxon>
        <taxon>Gossypium</taxon>
    </lineage>
</organism>
<comment type="caution">
    <text evidence="2">The sequence shown here is derived from an EMBL/GenBank/DDBJ whole genome shotgun (WGS) entry which is preliminary data.</text>
</comment>
<dbReference type="OrthoDB" id="1002457at2759"/>
<dbReference type="Proteomes" id="UP000325315">
    <property type="component" value="Unassembled WGS sequence"/>
</dbReference>
<evidence type="ECO:0000313" key="3">
    <source>
        <dbReference type="Proteomes" id="UP000325315"/>
    </source>
</evidence>
<gene>
    <name evidence="2" type="ORF">EPI10_007652</name>
</gene>
<keyword evidence="3" id="KW-1185">Reference proteome</keyword>
<proteinExistence type="predicted"/>
<dbReference type="InterPro" id="IPR029472">
    <property type="entry name" value="Copia-like_N"/>
</dbReference>
<dbReference type="PANTHER" id="PTHR34222">
    <property type="entry name" value="GAG_PRE-INTEGRS DOMAIN-CONTAINING PROTEIN"/>
    <property type="match status" value="1"/>
</dbReference>
<feature type="domain" description="Retrotransposon Copia-like N-terminal" evidence="1">
    <location>
        <begin position="23"/>
        <end position="66"/>
    </location>
</feature>
<dbReference type="AlphaFoldDB" id="A0A5B6WYC8"/>
<dbReference type="Pfam" id="PF14244">
    <property type="entry name" value="Retrotran_gag_3"/>
    <property type="match status" value="1"/>
</dbReference>
<protein>
    <submittedName>
        <fullName evidence="2">Integrase, catalytic core</fullName>
    </submittedName>
</protein>
<dbReference type="EMBL" id="SMMG02000002">
    <property type="protein sequence ID" value="KAA3485707.1"/>
    <property type="molecule type" value="Genomic_DNA"/>
</dbReference>
<name>A0A5B6WYC8_9ROSI</name>
<accession>A0A5B6WYC8</accession>
<sequence length="296" mass="33425">MIEESSSKTPQTNLEIFSLYILHASDNLGTSLVTCILKEENYLTWHHAMINALQSKSKYGFVDGSITCLSSGAQEESAWIECNSMVLSWIFNSLHPTLHDSVTFFVTACGERERKVHQFLMGLNEKYKTVHSEILNMDPLPSFSHVYAYLAQEEHQQLIVDSKLPSIEATTFFNGKSKANTNQKSTGSQDLSKLFCEPCKKSRHTKDSCFELHDYPEWWEKGKKSSKPKVANNAQHLEKDEGNTNIVPIAGLTNEQYTQGISMHNLEKSQTSIVNLAGKANFLFNDNTKIRVPLII</sequence>